<name>A0A2M9C5T7_9FLAO</name>
<evidence type="ECO:0000256" key="1">
    <source>
        <dbReference type="ARBA" id="ARBA00006484"/>
    </source>
</evidence>
<keyword evidence="6" id="KW-1185">Reference proteome</keyword>
<dbReference type="PANTHER" id="PTHR43490:SF99">
    <property type="entry name" value="SHORT-CHAIN DEHYDROGENASE_REDUCTASE"/>
    <property type="match status" value="1"/>
</dbReference>
<accession>A0A2M9C5T7</accession>
<dbReference type="CDD" id="cd05324">
    <property type="entry name" value="carb_red_PTCR-like_SDR_c"/>
    <property type="match status" value="1"/>
</dbReference>
<dbReference type="Proteomes" id="UP000228740">
    <property type="component" value="Unassembled WGS sequence"/>
</dbReference>
<dbReference type="AlphaFoldDB" id="A0A2M9C5T7"/>
<protein>
    <submittedName>
        <fullName evidence="5">NAD(P)-dependent dehydrogenase (Short-subunit alcohol dehydrogenase family)</fullName>
    </submittedName>
</protein>
<evidence type="ECO:0000256" key="2">
    <source>
        <dbReference type="ARBA" id="ARBA00022857"/>
    </source>
</evidence>
<dbReference type="InterPro" id="IPR045313">
    <property type="entry name" value="CBR1-like"/>
</dbReference>
<organism evidence="5 6">
    <name type="scientific">Chryseobacterium geocarposphaerae</name>
    <dbReference type="NCBI Taxonomy" id="1416776"/>
    <lineage>
        <taxon>Bacteria</taxon>
        <taxon>Pseudomonadati</taxon>
        <taxon>Bacteroidota</taxon>
        <taxon>Flavobacteriia</taxon>
        <taxon>Flavobacteriales</taxon>
        <taxon>Weeksellaceae</taxon>
        <taxon>Chryseobacterium group</taxon>
        <taxon>Chryseobacterium</taxon>
    </lineage>
</organism>
<dbReference type="EMBL" id="PGFD01000001">
    <property type="protein sequence ID" value="PJJ66166.1"/>
    <property type="molecule type" value="Genomic_DNA"/>
</dbReference>
<evidence type="ECO:0000313" key="5">
    <source>
        <dbReference type="EMBL" id="PJJ66166.1"/>
    </source>
</evidence>
<sequence length="262" mass="28631">MSPYLIDGILHYQLKQKMKTALITGANRSIGLETAKQLSAKGVFIYLGSRNLENGEKAVKTLHEQGFQNIKAIEIDVTNPESISKAKNMVENEQGKLDILINNAGILGNTPQQASDFSIQEIQTIFDTNFFGVISVTQAFLDLLKKSDSPRISNITSGLGSLTLHSDPSWKYYNIKTAGYGTSKAALNAYTIVLAYELKDLPFKVNVIDPGYTATDFNAHSGPGSVESAASFIIKHTLTNDQAPTGQYYSNDIEDETGISPW</sequence>
<keyword evidence="3" id="KW-0560">Oxidoreductase</keyword>
<dbReference type="PANTHER" id="PTHR43490">
    <property type="entry name" value="(+)-NEOMENTHOL DEHYDROGENASE"/>
    <property type="match status" value="1"/>
</dbReference>
<reference evidence="5 6" key="1">
    <citation type="submission" date="2017-11" db="EMBL/GenBank/DDBJ databases">
        <title>Genomic Encyclopedia of Archaeal and Bacterial Type Strains, Phase II (KMG-II): From Individual Species to Whole Genera.</title>
        <authorList>
            <person name="Goeker M."/>
        </authorList>
    </citation>
    <scope>NUCLEOTIDE SEQUENCE [LARGE SCALE GENOMIC DNA]</scope>
    <source>
        <strain evidence="5 6">DSM 27617</strain>
    </source>
</reference>
<dbReference type="Pfam" id="PF00106">
    <property type="entry name" value="adh_short"/>
    <property type="match status" value="1"/>
</dbReference>
<comment type="similarity">
    <text evidence="1 4">Belongs to the short-chain dehydrogenases/reductases (SDR) family.</text>
</comment>
<dbReference type="PRINTS" id="PR00080">
    <property type="entry name" value="SDRFAMILY"/>
</dbReference>
<dbReference type="InterPro" id="IPR036291">
    <property type="entry name" value="NAD(P)-bd_dom_sf"/>
</dbReference>
<dbReference type="InterPro" id="IPR002347">
    <property type="entry name" value="SDR_fam"/>
</dbReference>
<dbReference type="Gene3D" id="3.40.50.720">
    <property type="entry name" value="NAD(P)-binding Rossmann-like Domain"/>
    <property type="match status" value="1"/>
</dbReference>
<comment type="caution">
    <text evidence="5">The sequence shown here is derived from an EMBL/GenBank/DDBJ whole genome shotgun (WGS) entry which is preliminary data.</text>
</comment>
<evidence type="ECO:0000313" key="6">
    <source>
        <dbReference type="Proteomes" id="UP000228740"/>
    </source>
</evidence>
<dbReference type="PRINTS" id="PR00081">
    <property type="entry name" value="GDHRDH"/>
</dbReference>
<dbReference type="PROSITE" id="PS00061">
    <property type="entry name" value="ADH_SHORT"/>
    <property type="match status" value="1"/>
</dbReference>
<proteinExistence type="inferred from homology"/>
<dbReference type="SUPFAM" id="SSF51735">
    <property type="entry name" value="NAD(P)-binding Rossmann-fold domains"/>
    <property type="match status" value="1"/>
</dbReference>
<dbReference type="InterPro" id="IPR020904">
    <property type="entry name" value="Sc_DH/Rdtase_CS"/>
</dbReference>
<evidence type="ECO:0000256" key="3">
    <source>
        <dbReference type="ARBA" id="ARBA00023002"/>
    </source>
</evidence>
<gene>
    <name evidence="5" type="ORF">CLV73_0132</name>
</gene>
<dbReference type="GO" id="GO:0016616">
    <property type="term" value="F:oxidoreductase activity, acting on the CH-OH group of donors, NAD or NADP as acceptor"/>
    <property type="evidence" value="ECO:0007669"/>
    <property type="project" value="InterPro"/>
</dbReference>
<evidence type="ECO:0000256" key="4">
    <source>
        <dbReference type="RuleBase" id="RU000363"/>
    </source>
</evidence>
<keyword evidence="2" id="KW-0521">NADP</keyword>